<sequence>NGQMPLHYAASGGRLDVARLLLEKGANVDACDKSGWMPLHSAAYGGHVDVARLLLEKGATLDACTTDGSTPLYMAAQANKPEMVQLLLEKGAKIDAKNKDGKTPLEVAEARGSNAPVATLLRDYLRMQGEQLFDALRNKCIDDAMRILRNNSYHVNLRDSSKTPLLHSVVATQDMSLIQILLQKRNLQIDAKDSTDRTALAVAITDDNAEVVQALYQAGASIHLVDIPPCDKRLCASTPVLVAALRQAASINDGSTVAQLLRLGVSCSLANEKGETAWHMAAAKGHMSILTMLLQQKTKDENGIDVTNHNGESPLFLASTSGHTDVVKCLLRGNASPHIVSHDGSTLLHAAAIGGNMIVVHQIVQSGVNVDACDAMGQTPLHIASEKANDSVVKYLLDVDANVFAKDKTGKTPLMLATHPLVINTLLQAEKSTKQKAPQLSQTMLDHIVTRICDTGVLRDLIRTSVCGSEELLGQLVQRVCDRLDVGRESLGASVDRPVDTRGANERVRADNDIDASQTLLADDSDSNAANEAGDSPLHLAVQANDHKTLMSLLRTPSINVDVRNAVGMTPVILAVQRGHRRLATMLQTAAHPSIADVPTTDIKMDQSSPLNGTMYKGTYKGRVVAIKTPSDESSAQAILHEMETMQQCNSPYVQQLLAVSDVTTSSPKLVLEYMDAGDLRSYLDAKRLGEPTKINVSPLQVAWVLANALADLHHNGLLHHDLESYNVLLSSTNYIKVANLGCGLESDATTGKSTPYWTAPEVLASTSNYSCAADIYSFGVILTELDTLQLPFHDAKGLGYWGIIDGVRLGNLRPTVSTNCPPWLRDLADACLSFDPTQRPSALMLVQSLQKLLDRSEEELAAPAGREPEMTFAAPSDGSSPLEVLSNESPPPPTSEESSDDFDDYVAPAIESPTPPKAPAISTNTPTPSSSPSSMPVSTHAVCQLCRASNSLLESHCKACAAPLASITSKLKALLKRLAVAKKNGFEIDDGLFCDCCDAHQPMDATVCGVCEEELPDDHEKLSILILRIEQATKSTA</sequence>
<dbReference type="KEGG" id="spar:SPRG_22374"/>
<feature type="compositionally biased region" description="Low complexity" evidence="4">
    <location>
        <begin position="923"/>
        <end position="934"/>
    </location>
</feature>
<keyword evidence="2 3" id="KW-0040">ANK repeat</keyword>
<feature type="region of interest" description="Disordered" evidence="4">
    <location>
        <begin position="861"/>
        <end position="934"/>
    </location>
</feature>
<keyword evidence="6" id="KW-0723">Serine/threonine-protein kinase</keyword>
<feature type="repeat" description="ANK" evidence="3">
    <location>
        <begin position="195"/>
        <end position="227"/>
    </location>
</feature>
<evidence type="ECO:0000313" key="7">
    <source>
        <dbReference type="Proteomes" id="UP000030745"/>
    </source>
</evidence>
<dbReference type="InterPro" id="IPR011009">
    <property type="entry name" value="Kinase-like_dom_sf"/>
</dbReference>
<dbReference type="GO" id="GO:0005524">
    <property type="term" value="F:ATP binding"/>
    <property type="evidence" value="ECO:0007669"/>
    <property type="project" value="InterPro"/>
</dbReference>
<keyword evidence="7" id="KW-1185">Reference proteome</keyword>
<dbReference type="Pfam" id="PF07714">
    <property type="entry name" value="PK_Tyr_Ser-Thr"/>
    <property type="match status" value="1"/>
</dbReference>
<dbReference type="Proteomes" id="UP000030745">
    <property type="component" value="Unassembled WGS sequence"/>
</dbReference>
<feature type="repeat" description="ANK" evidence="3">
    <location>
        <begin position="343"/>
        <end position="375"/>
    </location>
</feature>
<dbReference type="AlphaFoldDB" id="A0A067BTA8"/>
<evidence type="ECO:0000256" key="3">
    <source>
        <dbReference type="PROSITE-ProRule" id="PRU00023"/>
    </source>
</evidence>
<feature type="repeat" description="ANK" evidence="3">
    <location>
        <begin position="67"/>
        <end position="99"/>
    </location>
</feature>
<dbReference type="OMA" id="NIMNEDI"/>
<name>A0A067BTA8_SAPPC</name>
<protein>
    <submittedName>
        <fullName evidence="6">Serine/threonine protein kinase</fullName>
    </submittedName>
</protein>
<evidence type="ECO:0000256" key="1">
    <source>
        <dbReference type="ARBA" id="ARBA00022737"/>
    </source>
</evidence>
<feature type="repeat" description="ANK" evidence="3">
    <location>
        <begin position="376"/>
        <end position="408"/>
    </location>
</feature>
<organism evidence="6 7">
    <name type="scientific">Saprolegnia parasitica (strain CBS 223.65)</name>
    <dbReference type="NCBI Taxonomy" id="695850"/>
    <lineage>
        <taxon>Eukaryota</taxon>
        <taxon>Sar</taxon>
        <taxon>Stramenopiles</taxon>
        <taxon>Oomycota</taxon>
        <taxon>Saprolegniomycetes</taxon>
        <taxon>Saprolegniales</taxon>
        <taxon>Saprolegniaceae</taxon>
        <taxon>Saprolegnia</taxon>
    </lineage>
</organism>
<dbReference type="Pfam" id="PF13637">
    <property type="entry name" value="Ank_4"/>
    <property type="match status" value="1"/>
</dbReference>
<keyword evidence="1" id="KW-0677">Repeat</keyword>
<dbReference type="Gene3D" id="1.25.40.20">
    <property type="entry name" value="Ankyrin repeat-containing domain"/>
    <property type="match status" value="6"/>
</dbReference>
<accession>A0A067BTA8</accession>
<dbReference type="PANTHER" id="PTHR24198:SF165">
    <property type="entry name" value="ANKYRIN REPEAT-CONTAINING PROTEIN-RELATED"/>
    <property type="match status" value="1"/>
</dbReference>
<gene>
    <name evidence="6" type="ORF">SPRG_22374</name>
</gene>
<dbReference type="PRINTS" id="PR01415">
    <property type="entry name" value="ANKYRIN"/>
</dbReference>
<proteinExistence type="predicted"/>
<evidence type="ECO:0000313" key="6">
    <source>
        <dbReference type="EMBL" id="KDO17882.1"/>
    </source>
</evidence>
<dbReference type="GeneID" id="24142757"/>
<dbReference type="InterPro" id="IPR036770">
    <property type="entry name" value="Ankyrin_rpt-contain_sf"/>
</dbReference>
<dbReference type="SUPFAM" id="SSF48403">
    <property type="entry name" value="Ankyrin repeat"/>
    <property type="match status" value="3"/>
</dbReference>
<dbReference type="Gene3D" id="1.10.510.10">
    <property type="entry name" value="Transferase(Phosphotransferase) domain 1"/>
    <property type="match status" value="1"/>
</dbReference>
<dbReference type="RefSeq" id="XP_012211409.1">
    <property type="nucleotide sequence ID" value="XM_012356019.1"/>
</dbReference>
<feature type="repeat" description="ANK" evidence="3">
    <location>
        <begin position="1"/>
        <end position="33"/>
    </location>
</feature>
<dbReference type="Gene3D" id="3.30.200.20">
    <property type="entry name" value="Phosphorylase Kinase, domain 1"/>
    <property type="match status" value="1"/>
</dbReference>
<reference evidence="6 7" key="1">
    <citation type="journal article" date="2013" name="PLoS Genet.">
        <title>Distinctive expansion of potential virulence genes in the genome of the oomycete fish pathogen Saprolegnia parasitica.</title>
        <authorList>
            <person name="Jiang R.H."/>
            <person name="de Bruijn I."/>
            <person name="Haas B.J."/>
            <person name="Belmonte R."/>
            <person name="Lobach L."/>
            <person name="Christie J."/>
            <person name="van den Ackerveken G."/>
            <person name="Bottin A."/>
            <person name="Bulone V."/>
            <person name="Diaz-Moreno S.M."/>
            <person name="Dumas B."/>
            <person name="Fan L."/>
            <person name="Gaulin E."/>
            <person name="Govers F."/>
            <person name="Grenville-Briggs L.J."/>
            <person name="Horner N.R."/>
            <person name="Levin J.Z."/>
            <person name="Mammella M."/>
            <person name="Meijer H.J."/>
            <person name="Morris P."/>
            <person name="Nusbaum C."/>
            <person name="Oome S."/>
            <person name="Phillips A.J."/>
            <person name="van Rooyen D."/>
            <person name="Rzeszutek E."/>
            <person name="Saraiva M."/>
            <person name="Secombes C.J."/>
            <person name="Seidl M.F."/>
            <person name="Snel B."/>
            <person name="Stassen J.H."/>
            <person name="Sykes S."/>
            <person name="Tripathy S."/>
            <person name="van den Berg H."/>
            <person name="Vega-Arreguin J.C."/>
            <person name="Wawra S."/>
            <person name="Young S.K."/>
            <person name="Zeng Q."/>
            <person name="Dieguez-Uribeondo J."/>
            <person name="Russ C."/>
            <person name="Tyler B.M."/>
            <person name="van West P."/>
        </authorList>
    </citation>
    <scope>NUCLEOTIDE SEQUENCE [LARGE SCALE GENOMIC DNA]</scope>
    <source>
        <strain evidence="6 7">CBS 223.65</strain>
    </source>
</reference>
<keyword evidence="6" id="KW-0418">Kinase</keyword>
<dbReference type="InterPro" id="IPR002110">
    <property type="entry name" value="Ankyrin_rpt"/>
</dbReference>
<feature type="repeat" description="ANK" evidence="3">
    <location>
        <begin position="310"/>
        <end position="342"/>
    </location>
</feature>
<dbReference type="EMBL" id="KK583544">
    <property type="protein sequence ID" value="KDO17882.1"/>
    <property type="molecule type" value="Genomic_DNA"/>
</dbReference>
<evidence type="ECO:0000256" key="4">
    <source>
        <dbReference type="SAM" id="MobiDB-lite"/>
    </source>
</evidence>
<dbReference type="STRING" id="695850.A0A067BTA8"/>
<dbReference type="PRINTS" id="PR00109">
    <property type="entry name" value="TYRKINASE"/>
</dbReference>
<keyword evidence="6" id="KW-0808">Transferase</keyword>
<dbReference type="Pfam" id="PF12796">
    <property type="entry name" value="Ank_2"/>
    <property type="match status" value="5"/>
</dbReference>
<evidence type="ECO:0000259" key="5">
    <source>
        <dbReference type="PROSITE" id="PS50011"/>
    </source>
</evidence>
<dbReference type="SMART" id="SM00248">
    <property type="entry name" value="ANK"/>
    <property type="match status" value="13"/>
</dbReference>
<dbReference type="OrthoDB" id="46760at2759"/>
<dbReference type="InterPro" id="IPR000719">
    <property type="entry name" value="Prot_kinase_dom"/>
</dbReference>
<dbReference type="PROSITE" id="PS50088">
    <property type="entry name" value="ANK_REPEAT"/>
    <property type="match status" value="9"/>
</dbReference>
<dbReference type="PANTHER" id="PTHR24198">
    <property type="entry name" value="ANKYRIN REPEAT AND PROTEIN KINASE DOMAIN-CONTAINING PROTEIN"/>
    <property type="match status" value="1"/>
</dbReference>
<dbReference type="VEuPathDB" id="FungiDB:SPRG_22374"/>
<dbReference type="PROSITE" id="PS50297">
    <property type="entry name" value="ANK_REP_REGION"/>
    <property type="match status" value="9"/>
</dbReference>
<dbReference type="PROSITE" id="PS50011">
    <property type="entry name" value="PROTEIN_KINASE_DOM"/>
    <property type="match status" value="1"/>
</dbReference>
<feature type="repeat" description="ANK" evidence="3">
    <location>
        <begin position="273"/>
        <end position="295"/>
    </location>
</feature>
<feature type="repeat" description="ANK" evidence="3">
    <location>
        <begin position="34"/>
        <end position="66"/>
    </location>
</feature>
<feature type="repeat" description="ANK" evidence="3">
    <location>
        <begin position="533"/>
        <end position="566"/>
    </location>
</feature>
<dbReference type="InterPro" id="IPR001245">
    <property type="entry name" value="Ser-Thr/Tyr_kinase_cat_dom"/>
</dbReference>
<feature type="domain" description="Protein kinase" evidence="5">
    <location>
        <begin position="601"/>
        <end position="854"/>
    </location>
</feature>
<dbReference type="GO" id="GO:0004674">
    <property type="term" value="F:protein serine/threonine kinase activity"/>
    <property type="evidence" value="ECO:0007669"/>
    <property type="project" value="UniProtKB-KW"/>
</dbReference>
<dbReference type="SUPFAM" id="SSF56112">
    <property type="entry name" value="Protein kinase-like (PK-like)"/>
    <property type="match status" value="1"/>
</dbReference>
<evidence type="ECO:0000256" key="2">
    <source>
        <dbReference type="ARBA" id="ARBA00023043"/>
    </source>
</evidence>
<feature type="non-terminal residue" evidence="6">
    <location>
        <position position="1"/>
    </location>
</feature>